<dbReference type="EMBL" id="FQXR01000003">
    <property type="protein sequence ID" value="SHH59714.1"/>
    <property type="molecule type" value="Genomic_DNA"/>
</dbReference>
<dbReference type="STRING" id="1123281.SAMN02745180_00571"/>
<protein>
    <submittedName>
        <fullName evidence="1">Uncharacterized protein</fullName>
    </submittedName>
</protein>
<organism evidence="1 2">
    <name type="scientific">Sporanaerobacter acetigenes DSM 13106</name>
    <dbReference type="NCBI Taxonomy" id="1123281"/>
    <lineage>
        <taxon>Bacteria</taxon>
        <taxon>Bacillati</taxon>
        <taxon>Bacillota</taxon>
        <taxon>Tissierellia</taxon>
        <taxon>Tissierellales</taxon>
        <taxon>Sporanaerobacteraceae</taxon>
        <taxon>Sporanaerobacter</taxon>
    </lineage>
</organism>
<accession>A0A1M5U9N7</accession>
<evidence type="ECO:0000313" key="1">
    <source>
        <dbReference type="EMBL" id="SHH59714.1"/>
    </source>
</evidence>
<gene>
    <name evidence="1" type="ORF">SAMN02745180_00571</name>
</gene>
<dbReference type="AlphaFoldDB" id="A0A1M5U9N7"/>
<proteinExistence type="predicted"/>
<dbReference type="Proteomes" id="UP000184389">
    <property type="component" value="Unassembled WGS sequence"/>
</dbReference>
<keyword evidence="2" id="KW-1185">Reference proteome</keyword>
<reference evidence="1 2" key="1">
    <citation type="submission" date="2016-11" db="EMBL/GenBank/DDBJ databases">
        <authorList>
            <person name="Jaros S."/>
            <person name="Januszkiewicz K."/>
            <person name="Wedrychowicz H."/>
        </authorList>
    </citation>
    <scope>NUCLEOTIDE SEQUENCE [LARGE SCALE GENOMIC DNA]</scope>
    <source>
        <strain evidence="1 2">DSM 13106</strain>
    </source>
</reference>
<evidence type="ECO:0000313" key="2">
    <source>
        <dbReference type="Proteomes" id="UP000184389"/>
    </source>
</evidence>
<sequence>MGVNKRMDEKEIMNIIRQPSLLELNNQNNLLAKEALIRFTKELSKCKPSKKYSSPTFIHTSYYIFLYLLKKELDNNNYIRACSEIGSLAYRDDIFQGRVLYNLSDVLKKHFRM</sequence>
<name>A0A1M5U9N7_9FIRM</name>